<dbReference type="RefSeq" id="WP_042126174.1">
    <property type="nucleotide sequence ID" value="NZ_FZOL01000003.1"/>
</dbReference>
<accession>A0A239C2X0</accession>
<reference evidence="3" key="1">
    <citation type="submission" date="2017-06" db="EMBL/GenBank/DDBJ databases">
        <authorList>
            <person name="Varghese N."/>
            <person name="Submissions S."/>
        </authorList>
    </citation>
    <scope>NUCLEOTIDE SEQUENCE [LARGE SCALE GENOMIC DNA]</scope>
    <source>
        <strain evidence="3">DSM 22348</strain>
    </source>
</reference>
<dbReference type="STRING" id="1215104.GCA_000730585_02287"/>
<dbReference type="Pfam" id="PF22275">
    <property type="entry name" value="DUF6957"/>
    <property type="match status" value="1"/>
</dbReference>
<dbReference type="EMBL" id="FZOL01000003">
    <property type="protein sequence ID" value="SNS14470.1"/>
    <property type="molecule type" value="Genomic_DNA"/>
</dbReference>
<evidence type="ECO:0000259" key="1">
    <source>
        <dbReference type="Pfam" id="PF22275"/>
    </source>
</evidence>
<organism evidence="2 3">
    <name type="scientific">Pseudomonas japonica</name>
    <dbReference type="NCBI Taxonomy" id="256466"/>
    <lineage>
        <taxon>Bacteria</taxon>
        <taxon>Pseudomonadati</taxon>
        <taxon>Pseudomonadota</taxon>
        <taxon>Gammaproteobacteria</taxon>
        <taxon>Pseudomonadales</taxon>
        <taxon>Pseudomonadaceae</taxon>
        <taxon>Pseudomonas</taxon>
    </lineage>
</organism>
<protein>
    <recommendedName>
        <fullName evidence="1">DUF6957 domain-containing protein</fullName>
    </recommendedName>
</protein>
<proteinExistence type="predicted"/>
<sequence>MAATLDEITQFFYGSGEPVEGWLGTEEELIRSAEQALPGKPFCLVKHWIIADLQLTQYEYQKLSSMGILPKVVYAHEVVQDSRQRFPAGHWVRTNFGFSHYHPCMFETRGTVYLLLGDGLRKQAAFSTVFSFRA</sequence>
<dbReference type="Proteomes" id="UP000198407">
    <property type="component" value="Unassembled WGS sequence"/>
</dbReference>
<evidence type="ECO:0000313" key="2">
    <source>
        <dbReference type="EMBL" id="SNS14470.1"/>
    </source>
</evidence>
<name>A0A239C2X0_9PSED</name>
<gene>
    <name evidence="2" type="ORF">SAMN05444352_103339</name>
</gene>
<dbReference type="InterPro" id="IPR054232">
    <property type="entry name" value="DUF6957"/>
</dbReference>
<keyword evidence="3" id="KW-1185">Reference proteome</keyword>
<dbReference type="OrthoDB" id="7020948at2"/>
<feature type="domain" description="DUF6957" evidence="1">
    <location>
        <begin position="21"/>
        <end position="131"/>
    </location>
</feature>
<evidence type="ECO:0000313" key="3">
    <source>
        <dbReference type="Proteomes" id="UP000198407"/>
    </source>
</evidence>
<dbReference type="AlphaFoldDB" id="A0A239C2X0"/>